<feature type="transmembrane region" description="Helical" evidence="10">
    <location>
        <begin position="175"/>
        <end position="195"/>
    </location>
</feature>
<evidence type="ECO:0000256" key="8">
    <source>
        <dbReference type="ARBA" id="ARBA00023224"/>
    </source>
</evidence>
<feature type="transmembrane region" description="Helical" evidence="10">
    <location>
        <begin position="96"/>
        <end position="116"/>
    </location>
</feature>
<dbReference type="PANTHER" id="PTHR45695:SF9">
    <property type="entry name" value="LEUCOKININ RECEPTOR"/>
    <property type="match status" value="1"/>
</dbReference>
<feature type="transmembrane region" description="Helical" evidence="10">
    <location>
        <begin position="275"/>
        <end position="295"/>
    </location>
</feature>
<evidence type="ECO:0000256" key="1">
    <source>
        <dbReference type="ARBA" id="ARBA00004141"/>
    </source>
</evidence>
<dbReference type="InterPro" id="IPR000611">
    <property type="entry name" value="NPY_rcpt"/>
</dbReference>
<keyword evidence="6 10" id="KW-0472">Membrane</keyword>
<dbReference type="InterPro" id="IPR017452">
    <property type="entry name" value="GPCR_Rhodpsn_7TM"/>
</dbReference>
<dbReference type="PROSITE" id="PS00237">
    <property type="entry name" value="G_PROTEIN_RECEP_F1_1"/>
    <property type="match status" value="1"/>
</dbReference>
<organism evidence="12 13">
    <name type="scientific">Pinctada imbricata</name>
    <name type="common">Atlantic pearl-oyster</name>
    <name type="synonym">Pinctada martensii</name>
    <dbReference type="NCBI Taxonomy" id="66713"/>
    <lineage>
        <taxon>Eukaryota</taxon>
        <taxon>Metazoa</taxon>
        <taxon>Spiralia</taxon>
        <taxon>Lophotrochozoa</taxon>
        <taxon>Mollusca</taxon>
        <taxon>Bivalvia</taxon>
        <taxon>Autobranchia</taxon>
        <taxon>Pteriomorphia</taxon>
        <taxon>Pterioida</taxon>
        <taxon>Pterioidea</taxon>
        <taxon>Pteriidae</taxon>
        <taxon>Pinctada</taxon>
    </lineage>
</organism>
<sequence length="401" mass="46219">MANVNDSAAWVIPLNDSLLEMYNDSLYLHNPFAFLPPQFNDIVQEMRDQVYGYRKPLTMVLIFLYVVVFVLGIMGNVFVIMTVLKYKRMRTLTNMYLVNLAIGDLLVLIFCIPITLGNYIYTDFIFGTFLCKFTPFLQGSAVAISSLSLLTISVNRYVAIHTPLRAKIVFSKRKVCLSIFCVWVISFGSFIPLLVVNRVSEIGHPQIFQKRICEEVWLSLKSKQIYNAAIFTTLFVFPLLAMVICYARISCSLWSSKNREFNQSNRVTQQRRGTVKMLICVVLLFCICWLPYYVVNIWIDCNLLSEYSSYITNNVYPLVQLLGISNSSINPICYCFLSSGFRRSFILMCCKKKTQRAKRMLRLTKLKLSDELPDECTMDTGIMKNHSDEKRVAMTTRSWST</sequence>
<feature type="transmembrane region" description="Helical" evidence="10">
    <location>
        <begin position="62"/>
        <end position="84"/>
    </location>
</feature>
<comment type="caution">
    <text evidence="12">The sequence shown here is derived from an EMBL/GenBank/DDBJ whole genome shotgun (WGS) entry which is preliminary data.</text>
</comment>
<dbReference type="PANTHER" id="PTHR45695">
    <property type="entry name" value="LEUCOKININ RECEPTOR-RELATED"/>
    <property type="match status" value="1"/>
</dbReference>
<dbReference type="SUPFAM" id="SSF81321">
    <property type="entry name" value="Family A G protein-coupled receptor-like"/>
    <property type="match status" value="1"/>
</dbReference>
<evidence type="ECO:0000256" key="10">
    <source>
        <dbReference type="SAM" id="Phobius"/>
    </source>
</evidence>
<dbReference type="Proteomes" id="UP001186944">
    <property type="component" value="Unassembled WGS sequence"/>
</dbReference>
<feature type="transmembrane region" description="Helical" evidence="10">
    <location>
        <begin position="315"/>
        <end position="337"/>
    </location>
</feature>
<keyword evidence="5 9" id="KW-0297">G-protein coupled receptor</keyword>
<dbReference type="PROSITE" id="PS50262">
    <property type="entry name" value="G_PROTEIN_RECEP_F1_2"/>
    <property type="match status" value="1"/>
</dbReference>
<keyword evidence="7 9" id="KW-0675">Receptor</keyword>
<feature type="transmembrane region" description="Helical" evidence="10">
    <location>
        <begin position="225"/>
        <end position="249"/>
    </location>
</feature>
<accession>A0AA88YIU8</accession>
<dbReference type="InterPro" id="IPR000276">
    <property type="entry name" value="GPCR_Rhodpsn"/>
</dbReference>
<evidence type="ECO:0000256" key="7">
    <source>
        <dbReference type="ARBA" id="ARBA00023170"/>
    </source>
</evidence>
<keyword evidence="3 9" id="KW-0812">Transmembrane</keyword>
<proteinExistence type="inferred from homology"/>
<evidence type="ECO:0000313" key="13">
    <source>
        <dbReference type="Proteomes" id="UP001186944"/>
    </source>
</evidence>
<protein>
    <recommendedName>
        <fullName evidence="11">G-protein coupled receptors family 1 profile domain-containing protein</fullName>
    </recommendedName>
</protein>
<comment type="similarity">
    <text evidence="2 9">Belongs to the G-protein coupled receptor 1 family.</text>
</comment>
<dbReference type="Pfam" id="PF00001">
    <property type="entry name" value="7tm_1"/>
    <property type="match status" value="1"/>
</dbReference>
<comment type="subcellular location">
    <subcellularLocation>
        <location evidence="1">Membrane</location>
        <topology evidence="1">Multi-pass membrane protein</topology>
    </subcellularLocation>
</comment>
<dbReference type="Gene3D" id="1.20.1070.10">
    <property type="entry name" value="Rhodopsin 7-helix transmembrane proteins"/>
    <property type="match status" value="1"/>
</dbReference>
<keyword evidence="4 10" id="KW-1133">Transmembrane helix</keyword>
<dbReference type="GO" id="GO:0004983">
    <property type="term" value="F:neuropeptide Y receptor activity"/>
    <property type="evidence" value="ECO:0007669"/>
    <property type="project" value="InterPro"/>
</dbReference>
<gene>
    <name evidence="12" type="ORF">FSP39_016884</name>
</gene>
<name>A0AA88YIU8_PINIB</name>
<keyword evidence="8 9" id="KW-0807">Transducer</keyword>
<evidence type="ECO:0000256" key="9">
    <source>
        <dbReference type="RuleBase" id="RU000688"/>
    </source>
</evidence>
<dbReference type="GO" id="GO:0005886">
    <property type="term" value="C:plasma membrane"/>
    <property type="evidence" value="ECO:0007669"/>
    <property type="project" value="TreeGrafter"/>
</dbReference>
<evidence type="ECO:0000256" key="6">
    <source>
        <dbReference type="ARBA" id="ARBA00023136"/>
    </source>
</evidence>
<keyword evidence="13" id="KW-1185">Reference proteome</keyword>
<dbReference type="CDD" id="cd14993">
    <property type="entry name" value="7tmA_CCKR-like"/>
    <property type="match status" value="1"/>
</dbReference>
<dbReference type="PRINTS" id="PR01012">
    <property type="entry name" value="NRPEPTIDEYR"/>
</dbReference>
<reference evidence="12" key="1">
    <citation type="submission" date="2019-08" db="EMBL/GenBank/DDBJ databases">
        <title>The improved chromosome-level genome for the pearl oyster Pinctada fucata martensii using PacBio sequencing and Hi-C.</title>
        <authorList>
            <person name="Zheng Z."/>
        </authorList>
    </citation>
    <scope>NUCLEOTIDE SEQUENCE</scope>
    <source>
        <strain evidence="12">ZZ-2019</strain>
        <tissue evidence="12">Adductor muscle</tissue>
    </source>
</reference>
<dbReference type="AlphaFoldDB" id="A0AA88YIU8"/>
<dbReference type="EMBL" id="VSWD01000006">
    <property type="protein sequence ID" value="KAK3100243.1"/>
    <property type="molecule type" value="Genomic_DNA"/>
</dbReference>
<evidence type="ECO:0000256" key="2">
    <source>
        <dbReference type="ARBA" id="ARBA00010663"/>
    </source>
</evidence>
<evidence type="ECO:0000256" key="5">
    <source>
        <dbReference type="ARBA" id="ARBA00023040"/>
    </source>
</evidence>
<evidence type="ECO:0000259" key="11">
    <source>
        <dbReference type="PROSITE" id="PS50262"/>
    </source>
</evidence>
<evidence type="ECO:0000313" key="12">
    <source>
        <dbReference type="EMBL" id="KAK3100243.1"/>
    </source>
</evidence>
<evidence type="ECO:0000256" key="4">
    <source>
        <dbReference type="ARBA" id="ARBA00022989"/>
    </source>
</evidence>
<evidence type="ECO:0000256" key="3">
    <source>
        <dbReference type="ARBA" id="ARBA00022692"/>
    </source>
</evidence>
<feature type="domain" description="G-protein coupled receptors family 1 profile" evidence="11">
    <location>
        <begin position="75"/>
        <end position="334"/>
    </location>
</feature>
<feature type="transmembrane region" description="Helical" evidence="10">
    <location>
        <begin position="136"/>
        <end position="154"/>
    </location>
</feature>
<dbReference type="PRINTS" id="PR00237">
    <property type="entry name" value="GPCRRHODOPSN"/>
</dbReference>